<evidence type="ECO:0000256" key="4">
    <source>
        <dbReference type="ARBA" id="ARBA00022840"/>
    </source>
</evidence>
<keyword evidence="4" id="KW-0067">ATP-binding</keyword>
<dbReference type="InterPro" id="IPR027417">
    <property type="entry name" value="P-loop_NTPase"/>
</dbReference>
<feature type="domain" description="Helicase ATP-binding" evidence="6">
    <location>
        <begin position="120"/>
        <end position="230"/>
    </location>
</feature>
<dbReference type="PROSITE" id="PS51192">
    <property type="entry name" value="HELICASE_ATP_BIND_1"/>
    <property type="match status" value="1"/>
</dbReference>
<feature type="non-terminal residue" evidence="7">
    <location>
        <position position="230"/>
    </location>
</feature>
<evidence type="ECO:0000313" key="7">
    <source>
        <dbReference type="EMBL" id="KTF06023.1"/>
    </source>
</evidence>
<dbReference type="GO" id="GO:0016787">
    <property type="term" value="F:hydrolase activity"/>
    <property type="evidence" value="ECO:0007669"/>
    <property type="project" value="UniProtKB-KW"/>
</dbReference>
<comment type="caution">
    <text evidence="7">The sequence shown here is derived from an EMBL/GenBank/DDBJ whole genome shotgun (WGS) entry which is preliminary data.</text>
</comment>
<evidence type="ECO:0000256" key="3">
    <source>
        <dbReference type="ARBA" id="ARBA00022806"/>
    </source>
</evidence>
<evidence type="ECO:0000256" key="5">
    <source>
        <dbReference type="SAM" id="MobiDB-lite"/>
    </source>
</evidence>
<gene>
    <name evidence="7" type="ORF">MGSAQ_002477</name>
</gene>
<dbReference type="InterPro" id="IPR014001">
    <property type="entry name" value="Helicase_ATP-bd"/>
</dbReference>
<dbReference type="GO" id="GO:0003723">
    <property type="term" value="F:RNA binding"/>
    <property type="evidence" value="ECO:0007669"/>
    <property type="project" value="TreeGrafter"/>
</dbReference>
<keyword evidence="3 7" id="KW-0347">Helicase</keyword>
<accession>A0A1B6NRM8</accession>
<evidence type="ECO:0000259" key="6">
    <source>
        <dbReference type="PROSITE" id="PS51192"/>
    </source>
</evidence>
<evidence type="ECO:0000256" key="1">
    <source>
        <dbReference type="ARBA" id="ARBA00022741"/>
    </source>
</evidence>
<organism evidence="7">
    <name type="scientific">marine sediment metagenome</name>
    <dbReference type="NCBI Taxonomy" id="412755"/>
    <lineage>
        <taxon>unclassified sequences</taxon>
        <taxon>metagenomes</taxon>
        <taxon>ecological metagenomes</taxon>
    </lineage>
</organism>
<dbReference type="SUPFAM" id="SSF52540">
    <property type="entry name" value="P-loop containing nucleoside triphosphate hydrolases"/>
    <property type="match status" value="1"/>
</dbReference>
<feature type="compositionally biased region" description="Polar residues" evidence="5">
    <location>
        <begin position="1"/>
        <end position="18"/>
    </location>
</feature>
<dbReference type="EMBL" id="AYSL01001417">
    <property type="protein sequence ID" value="KTF06023.1"/>
    <property type="molecule type" value="Genomic_DNA"/>
</dbReference>
<dbReference type="GO" id="GO:0004386">
    <property type="term" value="F:helicase activity"/>
    <property type="evidence" value="ECO:0007669"/>
    <property type="project" value="UniProtKB-KW"/>
</dbReference>
<proteinExistence type="predicted"/>
<keyword evidence="2" id="KW-0378">Hydrolase</keyword>
<reference evidence="7" key="1">
    <citation type="submission" date="2013-11" db="EMBL/GenBank/DDBJ databases">
        <title>Microbial diversity, functional groups and degradation webs in Northern and Southern Mediterranean and Red Sea marine crude oil polluted sites.</title>
        <authorList>
            <person name="Daffonchio D."/>
            <person name="Mapelli F."/>
            <person name="Ferrer M."/>
            <person name="Richter M."/>
            <person name="Cherif A."/>
            <person name="Malkawi H.I."/>
            <person name="Yakimov M.M."/>
            <person name="Abdel-Fattah Y.R."/>
            <person name="Blaghen M."/>
            <person name="Golyshin P.N."/>
            <person name="Kalogerakis N."/>
            <person name="Boon N."/>
            <person name="Magagnini M."/>
            <person name="Fava F."/>
        </authorList>
    </citation>
    <scope>NUCLEOTIDE SEQUENCE</scope>
</reference>
<sequence length="230" mass="25302">MSDTFENTSLKTSTVDETNSAKRPAELLNDLPVLAKDSYYLSRLERELARAAVSKNKKANHVSEQKNNHDEALTKKRAQYDKIKTRSQKAVQARIDSIPSDLPAKLNLDLPVSQRAEDLVQAIIDNQVIIVAGETGSGKTTQLPKLAMLAGRGITGQIGHTQPRRLAARSVANRIAEELGEPLGNTVSFKIRFNEQGSAQSIVKLMTDGILLAELGHDRFLSKYDTIIID</sequence>
<evidence type="ECO:0000256" key="2">
    <source>
        <dbReference type="ARBA" id="ARBA00022801"/>
    </source>
</evidence>
<dbReference type="PANTHER" id="PTHR18934:SF99">
    <property type="entry name" value="ATP-DEPENDENT RNA HELICASE DHX37-RELATED"/>
    <property type="match status" value="1"/>
</dbReference>
<dbReference type="AlphaFoldDB" id="A0A1B6NRM8"/>
<name>A0A1B6NRM8_9ZZZZ</name>
<dbReference type="Gene3D" id="3.40.50.300">
    <property type="entry name" value="P-loop containing nucleotide triphosphate hydrolases"/>
    <property type="match status" value="1"/>
</dbReference>
<keyword evidence="1" id="KW-0547">Nucleotide-binding</keyword>
<dbReference type="GO" id="GO:0005524">
    <property type="term" value="F:ATP binding"/>
    <property type="evidence" value="ECO:0007669"/>
    <property type="project" value="UniProtKB-KW"/>
</dbReference>
<dbReference type="PANTHER" id="PTHR18934">
    <property type="entry name" value="ATP-DEPENDENT RNA HELICASE"/>
    <property type="match status" value="1"/>
</dbReference>
<protein>
    <submittedName>
        <fullName evidence="7">ATP-dependent helicase HrpA</fullName>
    </submittedName>
</protein>
<feature type="region of interest" description="Disordered" evidence="5">
    <location>
        <begin position="1"/>
        <end position="21"/>
    </location>
</feature>